<evidence type="ECO:0000256" key="1">
    <source>
        <dbReference type="SAM" id="MobiDB-lite"/>
    </source>
</evidence>
<dbReference type="AlphaFoldDB" id="A0A0F9VMH9"/>
<evidence type="ECO:0000313" key="2">
    <source>
        <dbReference type="EMBL" id="KKN66993.1"/>
    </source>
</evidence>
<feature type="region of interest" description="Disordered" evidence="1">
    <location>
        <begin position="15"/>
        <end position="38"/>
    </location>
</feature>
<accession>A0A0F9VMH9</accession>
<proteinExistence type="predicted"/>
<organism evidence="2">
    <name type="scientific">marine sediment metagenome</name>
    <dbReference type="NCBI Taxonomy" id="412755"/>
    <lineage>
        <taxon>unclassified sequences</taxon>
        <taxon>metagenomes</taxon>
        <taxon>ecological metagenomes</taxon>
    </lineage>
</organism>
<sequence length="38" mass="4644">MNYTKVRKQIEEKIEEERDEKKTEQHFQNLQDLGVPVL</sequence>
<reference evidence="2" key="1">
    <citation type="journal article" date="2015" name="Nature">
        <title>Complex archaea that bridge the gap between prokaryotes and eukaryotes.</title>
        <authorList>
            <person name="Spang A."/>
            <person name="Saw J.H."/>
            <person name="Jorgensen S.L."/>
            <person name="Zaremba-Niedzwiedzka K."/>
            <person name="Martijn J."/>
            <person name="Lind A.E."/>
            <person name="van Eijk R."/>
            <person name="Schleper C."/>
            <person name="Guy L."/>
            <person name="Ettema T.J."/>
        </authorList>
    </citation>
    <scope>NUCLEOTIDE SEQUENCE</scope>
</reference>
<name>A0A0F9VMH9_9ZZZZ</name>
<comment type="caution">
    <text evidence="2">The sequence shown here is derived from an EMBL/GenBank/DDBJ whole genome shotgun (WGS) entry which is preliminary data.</text>
</comment>
<feature type="compositionally biased region" description="Basic and acidic residues" evidence="1">
    <location>
        <begin position="15"/>
        <end position="25"/>
    </location>
</feature>
<gene>
    <name evidence="2" type="ORF">LCGC14_0465470</name>
</gene>
<dbReference type="EMBL" id="LAZR01000485">
    <property type="protein sequence ID" value="KKN66993.1"/>
    <property type="molecule type" value="Genomic_DNA"/>
</dbReference>
<protein>
    <submittedName>
        <fullName evidence="2">Uncharacterized protein</fullName>
    </submittedName>
</protein>